<dbReference type="Pfam" id="PF09723">
    <property type="entry name" value="Zn_ribbon_8"/>
    <property type="match status" value="1"/>
</dbReference>
<dbReference type="PANTHER" id="PTHR34404:SF3">
    <property type="entry name" value="REGULATORY PROTEIN, FMDB FAMILY"/>
    <property type="match status" value="1"/>
</dbReference>
<feature type="domain" description="Putative regulatory protein FmdB zinc ribbon" evidence="2">
    <location>
        <begin position="1"/>
        <end position="43"/>
    </location>
</feature>
<keyword evidence="4" id="KW-1185">Reference proteome</keyword>
<dbReference type="AlphaFoldDB" id="B8JDG1"/>
<evidence type="ECO:0000256" key="1">
    <source>
        <dbReference type="SAM" id="MobiDB-lite"/>
    </source>
</evidence>
<dbReference type="RefSeq" id="WP_012526586.1">
    <property type="nucleotide sequence ID" value="NC_011891.1"/>
</dbReference>
<evidence type="ECO:0000313" key="4">
    <source>
        <dbReference type="Proteomes" id="UP000007089"/>
    </source>
</evidence>
<sequence>MPIYEYACARCAKSFETLIIRRSDEAEVACPACGGREVSRQMSRPAAARTGSDGGGAPARGCGPVG</sequence>
<dbReference type="KEGG" id="acp:A2cp1_2673"/>
<feature type="region of interest" description="Disordered" evidence="1">
    <location>
        <begin position="39"/>
        <end position="66"/>
    </location>
</feature>
<feature type="compositionally biased region" description="Gly residues" evidence="1">
    <location>
        <begin position="52"/>
        <end position="66"/>
    </location>
</feature>
<reference evidence="3" key="1">
    <citation type="submission" date="2009-01" db="EMBL/GenBank/DDBJ databases">
        <title>Complete sequence of Anaeromyxobacter dehalogenans 2CP-1.</title>
        <authorList>
            <consortium name="US DOE Joint Genome Institute"/>
            <person name="Lucas S."/>
            <person name="Copeland A."/>
            <person name="Lapidus A."/>
            <person name="Glavina del Rio T."/>
            <person name="Dalin E."/>
            <person name="Tice H."/>
            <person name="Bruce D."/>
            <person name="Goodwin L."/>
            <person name="Pitluck S."/>
            <person name="Saunders E."/>
            <person name="Brettin T."/>
            <person name="Detter J.C."/>
            <person name="Han C."/>
            <person name="Larimer F."/>
            <person name="Land M."/>
            <person name="Hauser L."/>
            <person name="Kyrpides N."/>
            <person name="Ovchinnikova G."/>
            <person name="Beliaev A.S."/>
            <person name="Richardson P."/>
        </authorList>
    </citation>
    <scope>NUCLEOTIDE SEQUENCE</scope>
    <source>
        <strain evidence="3">2CP-1</strain>
    </source>
</reference>
<organism evidence="3 4">
    <name type="scientific">Anaeromyxobacter dehalogenans (strain ATCC BAA-258 / DSM 21875 / 2CP-1)</name>
    <dbReference type="NCBI Taxonomy" id="455488"/>
    <lineage>
        <taxon>Bacteria</taxon>
        <taxon>Pseudomonadati</taxon>
        <taxon>Myxococcota</taxon>
        <taxon>Myxococcia</taxon>
        <taxon>Myxococcales</taxon>
        <taxon>Cystobacterineae</taxon>
        <taxon>Anaeromyxobacteraceae</taxon>
        <taxon>Anaeromyxobacter</taxon>
    </lineage>
</organism>
<evidence type="ECO:0000313" key="3">
    <source>
        <dbReference type="EMBL" id="ACL66010.1"/>
    </source>
</evidence>
<dbReference type="EMBL" id="CP001359">
    <property type="protein sequence ID" value="ACL66010.1"/>
    <property type="molecule type" value="Genomic_DNA"/>
</dbReference>
<dbReference type="SMART" id="SM00834">
    <property type="entry name" value="CxxC_CXXC_SSSS"/>
    <property type="match status" value="1"/>
</dbReference>
<dbReference type="Proteomes" id="UP000007089">
    <property type="component" value="Chromosome"/>
</dbReference>
<dbReference type="Gene3D" id="2.20.28.30">
    <property type="entry name" value="RNA polymerase ii, chain L"/>
    <property type="match status" value="1"/>
</dbReference>
<accession>B8JDG1</accession>
<protein>
    <submittedName>
        <fullName evidence="3">Regulatory protein, FmdB family</fullName>
    </submittedName>
</protein>
<gene>
    <name evidence="3" type="ordered locus">A2cp1_2673</name>
</gene>
<dbReference type="HOGENOM" id="CLU_136025_4_0_7"/>
<dbReference type="PANTHER" id="PTHR34404">
    <property type="entry name" value="REGULATORY PROTEIN, FMDB FAMILY"/>
    <property type="match status" value="1"/>
</dbReference>
<name>B8JDG1_ANAD2</name>
<evidence type="ECO:0000259" key="2">
    <source>
        <dbReference type="SMART" id="SM00834"/>
    </source>
</evidence>
<proteinExistence type="predicted"/>
<dbReference type="InterPro" id="IPR013429">
    <property type="entry name" value="Regulatory_FmdB_Zinc_ribbon"/>
</dbReference>
<dbReference type="NCBIfam" id="TIGR02605">
    <property type="entry name" value="CxxC_CxxC_SSSS"/>
    <property type="match status" value="1"/>
</dbReference>